<feature type="coiled-coil region" evidence="3">
    <location>
        <begin position="329"/>
        <end position="356"/>
    </location>
</feature>
<proteinExistence type="predicted"/>
<evidence type="ECO:0000313" key="6">
    <source>
        <dbReference type="Proteomes" id="UP000694404"/>
    </source>
</evidence>
<keyword evidence="1" id="KW-0403">Intermediate filament</keyword>
<evidence type="ECO:0000256" key="2">
    <source>
        <dbReference type="ARBA" id="ARBA00023054"/>
    </source>
</evidence>
<accession>A0A8C0GM13</accession>
<name>A0A8C0GM13_CHEAB</name>
<dbReference type="GeneTree" id="ENSGT00940000161279"/>
<dbReference type="Pfam" id="PF00038">
    <property type="entry name" value="Filament"/>
    <property type="match status" value="2"/>
</dbReference>
<evidence type="ECO:0000256" key="3">
    <source>
        <dbReference type="SAM" id="Coils"/>
    </source>
</evidence>
<protein>
    <submittedName>
        <fullName evidence="5">Keratin 80</fullName>
    </submittedName>
</protein>
<dbReference type="GO" id="GO:0030280">
    <property type="term" value="F:structural constituent of skin epidermis"/>
    <property type="evidence" value="ECO:0007669"/>
    <property type="project" value="TreeGrafter"/>
</dbReference>
<dbReference type="Proteomes" id="UP000694404">
    <property type="component" value="Unplaced"/>
</dbReference>
<dbReference type="Ensembl" id="ENSCABT00000010145.1">
    <property type="protein sequence ID" value="ENSCABP00000009252.1"/>
    <property type="gene ID" value="ENSCABG00000006958.1"/>
</dbReference>
<dbReference type="PROSITE" id="PS51842">
    <property type="entry name" value="IF_ROD_2"/>
    <property type="match status" value="1"/>
</dbReference>
<dbReference type="GO" id="GO:0031424">
    <property type="term" value="P:keratinization"/>
    <property type="evidence" value="ECO:0007669"/>
    <property type="project" value="TreeGrafter"/>
</dbReference>
<gene>
    <name evidence="5" type="primary">KRT80</name>
</gene>
<reference evidence="5" key="1">
    <citation type="submission" date="2025-08" db="UniProtKB">
        <authorList>
            <consortium name="Ensembl"/>
        </authorList>
    </citation>
    <scope>IDENTIFICATION</scope>
</reference>
<dbReference type="Gene3D" id="1.20.5.500">
    <property type="entry name" value="Single helix bin"/>
    <property type="match status" value="1"/>
</dbReference>
<dbReference type="InterPro" id="IPR039008">
    <property type="entry name" value="IF_rod_dom"/>
</dbReference>
<evidence type="ECO:0000259" key="4">
    <source>
        <dbReference type="PROSITE" id="PS51842"/>
    </source>
</evidence>
<feature type="coiled-coil region" evidence="3">
    <location>
        <begin position="147"/>
        <end position="181"/>
    </location>
</feature>
<dbReference type="GO" id="GO:0005615">
    <property type="term" value="C:extracellular space"/>
    <property type="evidence" value="ECO:0007669"/>
    <property type="project" value="TreeGrafter"/>
</dbReference>
<organism evidence="5 6">
    <name type="scientific">Chelonoidis abingdonii</name>
    <name type="common">Abingdon island giant tortoise</name>
    <name type="synonym">Testudo abingdonii</name>
    <dbReference type="NCBI Taxonomy" id="106734"/>
    <lineage>
        <taxon>Eukaryota</taxon>
        <taxon>Metazoa</taxon>
        <taxon>Chordata</taxon>
        <taxon>Craniata</taxon>
        <taxon>Vertebrata</taxon>
        <taxon>Euteleostomi</taxon>
        <taxon>Archelosauria</taxon>
        <taxon>Testudinata</taxon>
        <taxon>Testudines</taxon>
        <taxon>Cryptodira</taxon>
        <taxon>Durocryptodira</taxon>
        <taxon>Testudinoidea</taxon>
        <taxon>Testudinidae</taxon>
        <taxon>Chelonoidis</taxon>
    </lineage>
</organism>
<dbReference type="GO" id="GO:0045109">
    <property type="term" value="P:intermediate filament organization"/>
    <property type="evidence" value="ECO:0007669"/>
    <property type="project" value="TreeGrafter"/>
</dbReference>
<evidence type="ECO:0000256" key="1">
    <source>
        <dbReference type="ARBA" id="ARBA00022754"/>
    </source>
</evidence>
<reference evidence="5" key="2">
    <citation type="submission" date="2025-09" db="UniProtKB">
        <authorList>
            <consortium name="Ensembl"/>
        </authorList>
    </citation>
    <scope>IDENTIFICATION</scope>
</reference>
<feature type="domain" description="IF rod" evidence="4">
    <location>
        <begin position="92"/>
        <end position="385"/>
    </location>
</feature>
<dbReference type="GO" id="GO:0045095">
    <property type="term" value="C:keratin filament"/>
    <property type="evidence" value="ECO:0007669"/>
    <property type="project" value="InterPro"/>
</dbReference>
<dbReference type="OMA" id="TITHHCF"/>
<dbReference type="SUPFAM" id="SSF64593">
    <property type="entry name" value="Intermediate filament protein, coiled coil region"/>
    <property type="match status" value="2"/>
</dbReference>
<evidence type="ECO:0000313" key="5">
    <source>
        <dbReference type="Ensembl" id="ENSCABP00000009252.1"/>
    </source>
</evidence>
<dbReference type="AlphaFoldDB" id="A0A8C0GM13"/>
<dbReference type="PANTHER" id="PTHR45616:SF1">
    <property type="entry name" value="KERATIN, TYPE II CYTOSKELETAL 80"/>
    <property type="match status" value="1"/>
</dbReference>
<dbReference type="InterPro" id="IPR003054">
    <property type="entry name" value="Keratin_II"/>
</dbReference>
<dbReference type="PANTHER" id="PTHR45616">
    <property type="entry name" value="GATA-TYPE DOMAIN-CONTAINING PROTEIN"/>
    <property type="match status" value="1"/>
</dbReference>
<dbReference type="PRINTS" id="PR01276">
    <property type="entry name" value="TYPE2KERATIN"/>
</dbReference>
<keyword evidence="6" id="KW-1185">Reference proteome</keyword>
<dbReference type="Gene3D" id="1.20.5.170">
    <property type="match status" value="1"/>
</dbReference>
<feature type="coiled-coil region" evidence="3">
    <location>
        <begin position="89"/>
        <end position="116"/>
    </location>
</feature>
<sequence>MTSHSKEFSSLSNSSLSSWQASWNQNSGSSVVTSSEYDSCSSPGGPASRSFSTSSLGGYTSSSCPSVFINEKFLTPLSLDMDPMFQERKKQEKEEMKILNNQFASLIGKVQSLEQQNKILTIRWSFLRDQDNSRSESDIKLLYDQYTSKLKEEMRAISHVREQLESELTEVLKSMDNIRSRSAYGRDWAGSAQLTITLLHTCLLSSPLLPAIQELRELLAEIKDISVVMGIDNRCNLDLSRIVEEVRAQYEALAFRSWEEAEAFTWSKLNKGTTHSATYRDQLFSSRREIAELTIQIQKLRTCIVALKSQCLRLEEDIKEAGGNGQLALQDAEAKLAKLEEALQKGKADMAGLVKQYHEQMNIKLALDVEILTYRKLVEGEESRWSNSVFISTHVTPFKWGQYTSISTYLTSLRSFGSLGLGITLLGGQHFAQESETHLCSIAF</sequence>
<dbReference type="SMART" id="SM01391">
    <property type="entry name" value="Filament"/>
    <property type="match status" value="1"/>
</dbReference>
<keyword evidence="2 3" id="KW-0175">Coiled coil</keyword>